<keyword evidence="3" id="KW-1185">Reference proteome</keyword>
<reference evidence="3" key="1">
    <citation type="journal article" date="2012" name="PLoS Genet.">
        <title>The genomes of the fungal plant pathogens Cladosporium fulvum and Dothistroma septosporum reveal adaptation to different hosts and lifestyles but also signatures of common ancestry.</title>
        <authorList>
            <person name="de Wit P.J.G.M."/>
            <person name="van der Burgt A."/>
            <person name="Oekmen B."/>
            <person name="Stergiopoulos I."/>
            <person name="Abd-Elsalam K.A."/>
            <person name="Aerts A.L."/>
            <person name="Bahkali A.H."/>
            <person name="Beenen H.G."/>
            <person name="Chettri P."/>
            <person name="Cox M.P."/>
            <person name="Datema E."/>
            <person name="de Vries R.P."/>
            <person name="Dhillon B."/>
            <person name="Ganley A.R."/>
            <person name="Griffiths S.A."/>
            <person name="Guo Y."/>
            <person name="Hamelin R.C."/>
            <person name="Henrissat B."/>
            <person name="Kabir M.S."/>
            <person name="Jashni M.K."/>
            <person name="Kema G."/>
            <person name="Klaubauf S."/>
            <person name="Lapidus A."/>
            <person name="Levasseur A."/>
            <person name="Lindquist E."/>
            <person name="Mehrabi R."/>
            <person name="Ohm R.A."/>
            <person name="Owen T.J."/>
            <person name="Salamov A."/>
            <person name="Schwelm A."/>
            <person name="Schijlen E."/>
            <person name="Sun H."/>
            <person name="van den Burg H.A."/>
            <person name="van Ham R.C.H.J."/>
            <person name="Zhang S."/>
            <person name="Goodwin S.B."/>
            <person name="Grigoriev I.V."/>
            <person name="Collemare J."/>
            <person name="Bradshaw R.E."/>
        </authorList>
    </citation>
    <scope>NUCLEOTIDE SEQUENCE [LARGE SCALE GENOMIC DNA]</scope>
    <source>
        <strain evidence="3">NZE10 / CBS 128990</strain>
    </source>
</reference>
<dbReference type="Proteomes" id="UP000016933">
    <property type="component" value="Unassembled WGS sequence"/>
</dbReference>
<feature type="compositionally biased region" description="Low complexity" evidence="1">
    <location>
        <begin position="43"/>
        <end position="58"/>
    </location>
</feature>
<feature type="region of interest" description="Disordered" evidence="1">
    <location>
        <begin position="1"/>
        <end position="60"/>
    </location>
</feature>
<dbReference type="EMBL" id="KB446538">
    <property type="protein sequence ID" value="EME45329.1"/>
    <property type="molecule type" value="Genomic_DNA"/>
</dbReference>
<sequence>MASTGDWMARAQRRRNAELRLLRRPSETGSQSTAASDRHDTMSPSSPESSHSAQTTSSFDQLHALQTQLRSNTAQIEANEARMREIEDGDNRMGADIQDRLSAVMELNKRLNILRDVLARADRVSKGEFGKDQSY</sequence>
<gene>
    <name evidence="2" type="ORF">DOTSEDRAFT_33859</name>
</gene>
<dbReference type="OMA" id="RHDTMSP"/>
<reference evidence="2 3" key="2">
    <citation type="journal article" date="2012" name="PLoS Pathog.">
        <title>Diverse lifestyles and strategies of plant pathogenesis encoded in the genomes of eighteen Dothideomycetes fungi.</title>
        <authorList>
            <person name="Ohm R.A."/>
            <person name="Feau N."/>
            <person name="Henrissat B."/>
            <person name="Schoch C.L."/>
            <person name="Horwitz B.A."/>
            <person name="Barry K.W."/>
            <person name="Condon B.J."/>
            <person name="Copeland A.C."/>
            <person name="Dhillon B."/>
            <person name="Glaser F."/>
            <person name="Hesse C.N."/>
            <person name="Kosti I."/>
            <person name="LaButti K."/>
            <person name="Lindquist E.A."/>
            <person name="Lucas S."/>
            <person name="Salamov A.A."/>
            <person name="Bradshaw R.E."/>
            <person name="Ciuffetti L."/>
            <person name="Hamelin R.C."/>
            <person name="Kema G.H.J."/>
            <person name="Lawrence C."/>
            <person name="Scott J.A."/>
            <person name="Spatafora J.W."/>
            <person name="Turgeon B.G."/>
            <person name="de Wit P.J.G.M."/>
            <person name="Zhong S."/>
            <person name="Goodwin S.B."/>
            <person name="Grigoriev I.V."/>
        </authorList>
    </citation>
    <scope>NUCLEOTIDE SEQUENCE [LARGE SCALE GENOMIC DNA]</scope>
    <source>
        <strain evidence="3">NZE10 / CBS 128990</strain>
    </source>
</reference>
<dbReference type="HOGENOM" id="CLU_142438_0_0_1"/>
<dbReference type="AlphaFoldDB" id="N1PSD0"/>
<accession>N1PSD0</accession>
<name>N1PSD0_DOTSN</name>
<dbReference type="eggNOG" id="ENOG502RGFV">
    <property type="taxonomic scope" value="Eukaryota"/>
</dbReference>
<proteinExistence type="predicted"/>
<evidence type="ECO:0000313" key="3">
    <source>
        <dbReference type="Proteomes" id="UP000016933"/>
    </source>
</evidence>
<evidence type="ECO:0000313" key="2">
    <source>
        <dbReference type="EMBL" id="EME45329.1"/>
    </source>
</evidence>
<evidence type="ECO:0000256" key="1">
    <source>
        <dbReference type="SAM" id="MobiDB-lite"/>
    </source>
</evidence>
<protein>
    <submittedName>
        <fullName evidence="2">Uncharacterized protein</fullName>
    </submittedName>
</protein>
<feature type="compositionally biased region" description="Basic and acidic residues" evidence="1">
    <location>
        <begin position="15"/>
        <end position="26"/>
    </location>
</feature>
<organism evidence="2 3">
    <name type="scientific">Dothistroma septosporum (strain NZE10 / CBS 128990)</name>
    <name type="common">Red band needle blight fungus</name>
    <name type="synonym">Mycosphaerella pini</name>
    <dbReference type="NCBI Taxonomy" id="675120"/>
    <lineage>
        <taxon>Eukaryota</taxon>
        <taxon>Fungi</taxon>
        <taxon>Dikarya</taxon>
        <taxon>Ascomycota</taxon>
        <taxon>Pezizomycotina</taxon>
        <taxon>Dothideomycetes</taxon>
        <taxon>Dothideomycetidae</taxon>
        <taxon>Mycosphaerellales</taxon>
        <taxon>Mycosphaerellaceae</taxon>
        <taxon>Dothistroma</taxon>
    </lineage>
</organism>